<sequence>MCPLVHPIYSGSQLADEDVLRSAGRKLFSLFSLGKQVVIFDRRVSFFCHFFLLICNLGTIVNSVSELSLGMYSYPIIIIISIYVFIYTFVRLCVPDLQTSSRKYGPGFMS</sequence>
<feature type="transmembrane region" description="Helical" evidence="1">
    <location>
        <begin position="71"/>
        <end position="94"/>
    </location>
</feature>
<dbReference type="Proteomes" id="UP000305067">
    <property type="component" value="Unassembled WGS sequence"/>
</dbReference>
<gene>
    <name evidence="2" type="ORF">BDV98DRAFT_15420</name>
</gene>
<reference evidence="2 3" key="1">
    <citation type="journal article" date="2019" name="Nat. Ecol. Evol.">
        <title>Megaphylogeny resolves global patterns of mushroom evolution.</title>
        <authorList>
            <person name="Varga T."/>
            <person name="Krizsan K."/>
            <person name="Foldi C."/>
            <person name="Dima B."/>
            <person name="Sanchez-Garcia M."/>
            <person name="Sanchez-Ramirez S."/>
            <person name="Szollosi G.J."/>
            <person name="Szarkandi J.G."/>
            <person name="Papp V."/>
            <person name="Albert L."/>
            <person name="Andreopoulos W."/>
            <person name="Angelini C."/>
            <person name="Antonin V."/>
            <person name="Barry K.W."/>
            <person name="Bougher N.L."/>
            <person name="Buchanan P."/>
            <person name="Buyck B."/>
            <person name="Bense V."/>
            <person name="Catcheside P."/>
            <person name="Chovatia M."/>
            <person name="Cooper J."/>
            <person name="Damon W."/>
            <person name="Desjardin D."/>
            <person name="Finy P."/>
            <person name="Geml J."/>
            <person name="Haridas S."/>
            <person name="Hughes K."/>
            <person name="Justo A."/>
            <person name="Karasinski D."/>
            <person name="Kautmanova I."/>
            <person name="Kiss B."/>
            <person name="Kocsube S."/>
            <person name="Kotiranta H."/>
            <person name="LaButti K.M."/>
            <person name="Lechner B.E."/>
            <person name="Liimatainen K."/>
            <person name="Lipzen A."/>
            <person name="Lukacs Z."/>
            <person name="Mihaltcheva S."/>
            <person name="Morgado L.N."/>
            <person name="Niskanen T."/>
            <person name="Noordeloos M.E."/>
            <person name="Ohm R.A."/>
            <person name="Ortiz-Santana B."/>
            <person name="Ovrebo C."/>
            <person name="Racz N."/>
            <person name="Riley R."/>
            <person name="Savchenko A."/>
            <person name="Shiryaev A."/>
            <person name="Soop K."/>
            <person name="Spirin V."/>
            <person name="Szebenyi C."/>
            <person name="Tomsovsky M."/>
            <person name="Tulloss R.E."/>
            <person name="Uehling J."/>
            <person name="Grigoriev I.V."/>
            <person name="Vagvolgyi C."/>
            <person name="Papp T."/>
            <person name="Martin F.M."/>
            <person name="Miettinen O."/>
            <person name="Hibbett D.S."/>
            <person name="Nagy L.G."/>
        </authorList>
    </citation>
    <scope>NUCLEOTIDE SEQUENCE [LARGE SCALE GENOMIC DNA]</scope>
    <source>
        <strain evidence="2 3">CBS 309.79</strain>
    </source>
</reference>
<proteinExistence type="predicted"/>
<dbReference type="AlphaFoldDB" id="A0A5C3QZ72"/>
<evidence type="ECO:0000313" key="3">
    <source>
        <dbReference type="Proteomes" id="UP000305067"/>
    </source>
</evidence>
<feature type="transmembrane region" description="Helical" evidence="1">
    <location>
        <begin position="44"/>
        <end position="65"/>
    </location>
</feature>
<name>A0A5C3QZ72_9AGAR</name>
<evidence type="ECO:0000256" key="1">
    <source>
        <dbReference type="SAM" id="Phobius"/>
    </source>
</evidence>
<dbReference type="EMBL" id="ML178814">
    <property type="protein sequence ID" value="TFL07242.1"/>
    <property type="molecule type" value="Genomic_DNA"/>
</dbReference>
<accession>A0A5C3QZ72</accession>
<protein>
    <submittedName>
        <fullName evidence="2">Uncharacterized protein</fullName>
    </submittedName>
</protein>
<keyword evidence="3" id="KW-1185">Reference proteome</keyword>
<keyword evidence="1" id="KW-0472">Membrane</keyword>
<keyword evidence="1" id="KW-1133">Transmembrane helix</keyword>
<organism evidence="2 3">
    <name type="scientific">Pterulicium gracile</name>
    <dbReference type="NCBI Taxonomy" id="1884261"/>
    <lineage>
        <taxon>Eukaryota</taxon>
        <taxon>Fungi</taxon>
        <taxon>Dikarya</taxon>
        <taxon>Basidiomycota</taxon>
        <taxon>Agaricomycotina</taxon>
        <taxon>Agaricomycetes</taxon>
        <taxon>Agaricomycetidae</taxon>
        <taxon>Agaricales</taxon>
        <taxon>Pleurotineae</taxon>
        <taxon>Pterulaceae</taxon>
        <taxon>Pterulicium</taxon>
    </lineage>
</organism>
<evidence type="ECO:0000313" key="2">
    <source>
        <dbReference type="EMBL" id="TFL07242.1"/>
    </source>
</evidence>
<keyword evidence="1" id="KW-0812">Transmembrane</keyword>